<dbReference type="AlphaFoldDB" id="A0A2S6HIS4"/>
<sequence length="89" mass="9939">MNKPKILNINTDHIPDDAVYIGRPSKFGNPFQVGKDGTLEEIIVKYLAYMEANKELIEAAKQELKGKSLVCHCAPSLCHGDWLLKIANE</sequence>
<evidence type="ECO:0000313" key="2">
    <source>
        <dbReference type="EMBL" id="PPK77293.1"/>
    </source>
</evidence>
<comment type="caution">
    <text evidence="2">The sequence shown here is derived from an EMBL/GenBank/DDBJ whole genome shotgun (WGS) entry which is preliminary data.</text>
</comment>
<reference evidence="2 3" key="1">
    <citation type="submission" date="2018-02" db="EMBL/GenBank/DDBJ databases">
        <title>Subsurface microbial communities from deep shales in Ohio and West Virginia, USA.</title>
        <authorList>
            <person name="Wrighton K."/>
        </authorList>
    </citation>
    <scope>NUCLEOTIDE SEQUENCE [LARGE SCALE GENOMIC DNA]</scope>
    <source>
        <strain evidence="2 3">OWC-DMM</strain>
    </source>
</reference>
<name>A0A2S6HIS4_9GAMM</name>
<gene>
    <name evidence="2" type="ORF">B0F87_102405</name>
</gene>
<accession>A0A2S6HIS4</accession>
<organism evidence="2 3">
    <name type="scientific">Methylobacter tundripaludum</name>
    <dbReference type="NCBI Taxonomy" id="173365"/>
    <lineage>
        <taxon>Bacteria</taxon>
        <taxon>Pseudomonadati</taxon>
        <taxon>Pseudomonadota</taxon>
        <taxon>Gammaproteobacteria</taxon>
        <taxon>Methylococcales</taxon>
        <taxon>Methylococcaceae</taxon>
        <taxon>Methylobacter</taxon>
    </lineage>
</organism>
<dbReference type="RefSeq" id="WP_104427976.1">
    <property type="nucleotide sequence ID" value="NZ_PTIZ01000002.1"/>
</dbReference>
<evidence type="ECO:0000259" key="1">
    <source>
        <dbReference type="Pfam" id="PF14216"/>
    </source>
</evidence>
<evidence type="ECO:0000313" key="3">
    <source>
        <dbReference type="Proteomes" id="UP000240010"/>
    </source>
</evidence>
<dbReference type="EMBL" id="PTIZ01000002">
    <property type="protein sequence ID" value="PPK77293.1"/>
    <property type="molecule type" value="Genomic_DNA"/>
</dbReference>
<protein>
    <submittedName>
        <fullName evidence="2">Uncharacterized protein DUF4326</fullName>
    </submittedName>
</protein>
<dbReference type="Proteomes" id="UP000240010">
    <property type="component" value="Unassembled WGS sequence"/>
</dbReference>
<feature type="domain" description="DUF4326" evidence="1">
    <location>
        <begin position="11"/>
        <end position="84"/>
    </location>
</feature>
<dbReference type="Pfam" id="PF14216">
    <property type="entry name" value="DUF4326"/>
    <property type="match status" value="1"/>
</dbReference>
<proteinExistence type="predicted"/>
<dbReference type="InterPro" id="IPR025475">
    <property type="entry name" value="DUF4326"/>
</dbReference>